<sequence>MWRRDRSDAGSSPGVPYGMDTKVGGPRRAGEGAFDRTHPLPAAEKGAAKAVA</sequence>
<organism evidence="2 3">
    <name type="scientific">Streptomyces lunalinharesii</name>
    <dbReference type="NCBI Taxonomy" id="333384"/>
    <lineage>
        <taxon>Bacteria</taxon>
        <taxon>Bacillati</taxon>
        <taxon>Actinomycetota</taxon>
        <taxon>Actinomycetes</taxon>
        <taxon>Kitasatosporales</taxon>
        <taxon>Streptomycetaceae</taxon>
        <taxon>Streptomyces</taxon>
    </lineage>
</organism>
<feature type="region of interest" description="Disordered" evidence="1">
    <location>
        <begin position="1"/>
        <end position="52"/>
    </location>
</feature>
<keyword evidence="3" id="KW-1185">Reference proteome</keyword>
<accession>A0ABN3SVG8</accession>
<feature type="compositionally biased region" description="Low complexity" evidence="1">
    <location>
        <begin position="42"/>
        <end position="52"/>
    </location>
</feature>
<gene>
    <name evidence="2" type="ORF">GCM10009864_69640</name>
</gene>
<protein>
    <submittedName>
        <fullName evidence="2">Uncharacterized protein</fullName>
    </submittedName>
</protein>
<evidence type="ECO:0000313" key="3">
    <source>
        <dbReference type="Proteomes" id="UP001500994"/>
    </source>
</evidence>
<dbReference type="Proteomes" id="UP001500994">
    <property type="component" value="Unassembled WGS sequence"/>
</dbReference>
<reference evidence="2 3" key="1">
    <citation type="journal article" date="2019" name="Int. J. Syst. Evol. Microbiol.">
        <title>The Global Catalogue of Microorganisms (GCM) 10K type strain sequencing project: providing services to taxonomists for standard genome sequencing and annotation.</title>
        <authorList>
            <consortium name="The Broad Institute Genomics Platform"/>
            <consortium name="The Broad Institute Genome Sequencing Center for Infectious Disease"/>
            <person name="Wu L."/>
            <person name="Ma J."/>
        </authorList>
    </citation>
    <scope>NUCLEOTIDE SEQUENCE [LARGE SCALE GENOMIC DNA]</scope>
    <source>
        <strain evidence="2 3">JCM 16374</strain>
    </source>
</reference>
<proteinExistence type="predicted"/>
<feature type="compositionally biased region" description="Basic and acidic residues" evidence="1">
    <location>
        <begin position="28"/>
        <end position="38"/>
    </location>
</feature>
<evidence type="ECO:0000313" key="2">
    <source>
        <dbReference type="EMBL" id="GAA2686144.1"/>
    </source>
</evidence>
<comment type="caution">
    <text evidence="2">The sequence shown here is derived from an EMBL/GenBank/DDBJ whole genome shotgun (WGS) entry which is preliminary data.</text>
</comment>
<dbReference type="EMBL" id="BAAARK010000038">
    <property type="protein sequence ID" value="GAA2686144.1"/>
    <property type="molecule type" value="Genomic_DNA"/>
</dbReference>
<evidence type="ECO:0000256" key="1">
    <source>
        <dbReference type="SAM" id="MobiDB-lite"/>
    </source>
</evidence>
<name>A0ABN3SVG8_9ACTN</name>